<reference evidence="1" key="1">
    <citation type="submission" date="2015-04" db="UniProtKB">
        <authorList>
            <consortium name="EnsemblPlants"/>
        </authorList>
    </citation>
    <scope>IDENTIFICATION</scope>
</reference>
<dbReference type="AlphaFoldDB" id="A0A0E0ME44"/>
<dbReference type="Proteomes" id="UP000026962">
    <property type="component" value="Chromosome 11"/>
</dbReference>
<protein>
    <submittedName>
        <fullName evidence="1">Uncharacterized protein</fullName>
    </submittedName>
</protein>
<evidence type="ECO:0000313" key="1">
    <source>
        <dbReference type="EnsemblPlants" id="OPUNC11G07470.1"/>
    </source>
</evidence>
<reference evidence="1" key="2">
    <citation type="submission" date="2018-05" db="EMBL/GenBank/DDBJ databases">
        <title>OpunRS2 (Oryza punctata Reference Sequence Version 2).</title>
        <authorList>
            <person name="Zhang J."/>
            <person name="Kudrna D."/>
            <person name="Lee S."/>
            <person name="Talag J."/>
            <person name="Welchert J."/>
            <person name="Wing R.A."/>
        </authorList>
    </citation>
    <scope>NUCLEOTIDE SEQUENCE [LARGE SCALE GENOMIC DNA]</scope>
</reference>
<dbReference type="Gramene" id="OPUNC11G07470.1">
    <property type="protein sequence ID" value="OPUNC11G07470.1"/>
    <property type="gene ID" value="OPUNC11G07470"/>
</dbReference>
<proteinExistence type="predicted"/>
<dbReference type="HOGENOM" id="CLU_2762190_0_0_1"/>
<name>A0A0E0ME44_ORYPU</name>
<sequence>MERKRGEPPPLLLPPPLPLLPPDLVEGRASLSPSRGYEKRSIGAGFDTSNTYSVDLYKLNFNLHISIHSI</sequence>
<organism evidence="1">
    <name type="scientific">Oryza punctata</name>
    <name type="common">Red rice</name>
    <dbReference type="NCBI Taxonomy" id="4537"/>
    <lineage>
        <taxon>Eukaryota</taxon>
        <taxon>Viridiplantae</taxon>
        <taxon>Streptophyta</taxon>
        <taxon>Embryophyta</taxon>
        <taxon>Tracheophyta</taxon>
        <taxon>Spermatophyta</taxon>
        <taxon>Magnoliopsida</taxon>
        <taxon>Liliopsida</taxon>
        <taxon>Poales</taxon>
        <taxon>Poaceae</taxon>
        <taxon>BOP clade</taxon>
        <taxon>Oryzoideae</taxon>
        <taxon>Oryzeae</taxon>
        <taxon>Oryzinae</taxon>
        <taxon>Oryza</taxon>
    </lineage>
</organism>
<dbReference type="EnsemblPlants" id="OPUNC11G07470.1">
    <property type="protein sequence ID" value="OPUNC11G07470.1"/>
    <property type="gene ID" value="OPUNC11G07470"/>
</dbReference>
<accession>A0A0E0ME44</accession>
<evidence type="ECO:0000313" key="2">
    <source>
        <dbReference type="Proteomes" id="UP000026962"/>
    </source>
</evidence>
<keyword evidence="2" id="KW-1185">Reference proteome</keyword>